<dbReference type="Proteomes" id="UP000887159">
    <property type="component" value="Unassembled WGS sequence"/>
</dbReference>
<name>A0A8X6S1T7_TRICX</name>
<gene>
    <name evidence="1" type="ORF">TNCV_3508001</name>
</gene>
<reference evidence="1" key="1">
    <citation type="submission" date="2020-08" db="EMBL/GenBank/DDBJ databases">
        <title>Multicomponent nature underlies the extraordinary mechanical properties of spider dragline silk.</title>
        <authorList>
            <person name="Kono N."/>
            <person name="Nakamura H."/>
            <person name="Mori M."/>
            <person name="Yoshida Y."/>
            <person name="Ohtoshi R."/>
            <person name="Malay A.D."/>
            <person name="Moran D.A.P."/>
            <person name="Tomita M."/>
            <person name="Numata K."/>
            <person name="Arakawa K."/>
        </authorList>
    </citation>
    <scope>NUCLEOTIDE SEQUENCE</scope>
</reference>
<protein>
    <submittedName>
        <fullName evidence="1">Uncharacterized protein</fullName>
    </submittedName>
</protein>
<comment type="caution">
    <text evidence="1">The sequence shown here is derived from an EMBL/GenBank/DDBJ whole genome shotgun (WGS) entry which is preliminary data.</text>
</comment>
<sequence>MFSGAWNPAERERESFYWLLRSEDNGSKWQSLGGETTLYLQNKLRIFLQYLQPLITYGCFISGEASNSPQTDLYVPRYGSRRHLHADFDVSPIHSRISFALLFQKVPSHSNNSITQAANFTPGLRRHAAASTNLQHIF</sequence>
<organism evidence="1 2">
    <name type="scientific">Trichonephila clavipes</name>
    <name type="common">Golden silk orbweaver</name>
    <name type="synonym">Nephila clavipes</name>
    <dbReference type="NCBI Taxonomy" id="2585209"/>
    <lineage>
        <taxon>Eukaryota</taxon>
        <taxon>Metazoa</taxon>
        <taxon>Ecdysozoa</taxon>
        <taxon>Arthropoda</taxon>
        <taxon>Chelicerata</taxon>
        <taxon>Arachnida</taxon>
        <taxon>Araneae</taxon>
        <taxon>Araneomorphae</taxon>
        <taxon>Entelegynae</taxon>
        <taxon>Araneoidea</taxon>
        <taxon>Nephilidae</taxon>
        <taxon>Trichonephila</taxon>
    </lineage>
</organism>
<dbReference type="AlphaFoldDB" id="A0A8X6S1T7"/>
<proteinExistence type="predicted"/>
<evidence type="ECO:0000313" key="2">
    <source>
        <dbReference type="Proteomes" id="UP000887159"/>
    </source>
</evidence>
<accession>A0A8X6S1T7</accession>
<evidence type="ECO:0000313" key="1">
    <source>
        <dbReference type="EMBL" id="GFY02920.1"/>
    </source>
</evidence>
<keyword evidence="2" id="KW-1185">Reference proteome</keyword>
<dbReference type="EMBL" id="BMAU01021233">
    <property type="protein sequence ID" value="GFY02920.1"/>
    <property type="molecule type" value="Genomic_DNA"/>
</dbReference>